<keyword evidence="1" id="KW-0812">Transmembrane</keyword>
<feature type="transmembrane region" description="Helical" evidence="1">
    <location>
        <begin position="16"/>
        <end position="38"/>
    </location>
</feature>
<feature type="transmembrane region" description="Helical" evidence="1">
    <location>
        <begin position="147"/>
        <end position="167"/>
    </location>
</feature>
<feature type="transmembrane region" description="Helical" evidence="1">
    <location>
        <begin position="70"/>
        <end position="88"/>
    </location>
</feature>
<keyword evidence="1" id="KW-0472">Membrane</keyword>
<comment type="caution">
    <text evidence="2">The sequence shown here is derived from an EMBL/GenBank/DDBJ whole genome shotgun (WGS) entry which is preliminary data.</text>
</comment>
<sequence length="284" mass="30899">MLGLARFAMKSPLHTGVLAAVFAAIPMLYFVSAALVALTTLRHGITFGTRVLVMALVGGLFSWYMSGVPLSMLGLVVVTLLASVLKATNSWPYTLILGTVAAFVLSVLTQTFYGEQLGDLLESLLQVLLSGANEPVEQQFIAVARSMVGFIFMSTQYTEALLSLLLARYWQAGLYNPGGLSREMQQLRFSKAGIVLVLAAVVIMLFVNPGVSSLLFVPMAFIGLVTVHGVLKKLDLAVQWLIAFYVCLLLFIQFILPLLVLVVIVDSIVDLRSRIPERAKSDNE</sequence>
<accession>A0A5C8Z9S1</accession>
<evidence type="ECO:0000256" key="1">
    <source>
        <dbReference type="SAM" id="Phobius"/>
    </source>
</evidence>
<dbReference type="AlphaFoldDB" id="A0A5C8Z9S1"/>
<name>A0A5C8Z9S1_9GAMM</name>
<feature type="transmembrane region" description="Helical" evidence="1">
    <location>
        <begin position="95"/>
        <end position="113"/>
    </location>
</feature>
<evidence type="ECO:0008006" key="4">
    <source>
        <dbReference type="Google" id="ProtNLM"/>
    </source>
</evidence>
<reference evidence="2 3" key="1">
    <citation type="submission" date="2019-07" db="EMBL/GenBank/DDBJ databases">
        <title>Reinekea sp. strain SSH23 genome sequencing and assembly.</title>
        <authorList>
            <person name="Kim I."/>
        </authorList>
    </citation>
    <scope>NUCLEOTIDE SEQUENCE [LARGE SCALE GENOMIC DNA]</scope>
    <source>
        <strain evidence="2 3">SSH23</strain>
    </source>
</reference>
<dbReference type="RefSeq" id="WP_147713310.1">
    <property type="nucleotide sequence ID" value="NZ_VKAD01000001.1"/>
</dbReference>
<dbReference type="EMBL" id="VKAD01000001">
    <property type="protein sequence ID" value="TXR53911.1"/>
    <property type="molecule type" value="Genomic_DNA"/>
</dbReference>
<feature type="transmembrane region" description="Helical" evidence="1">
    <location>
        <begin position="188"/>
        <end position="207"/>
    </location>
</feature>
<evidence type="ECO:0000313" key="3">
    <source>
        <dbReference type="Proteomes" id="UP000321764"/>
    </source>
</evidence>
<proteinExistence type="predicted"/>
<protein>
    <recommendedName>
        <fullName evidence="4">DUF2232 domain-containing protein</fullName>
    </recommendedName>
</protein>
<gene>
    <name evidence="2" type="ORF">FME95_04985</name>
</gene>
<keyword evidence="3" id="KW-1185">Reference proteome</keyword>
<keyword evidence="1" id="KW-1133">Transmembrane helix</keyword>
<organism evidence="2 3">
    <name type="scientific">Reinekea thalattae</name>
    <dbReference type="NCBI Taxonomy" id="2593301"/>
    <lineage>
        <taxon>Bacteria</taxon>
        <taxon>Pseudomonadati</taxon>
        <taxon>Pseudomonadota</taxon>
        <taxon>Gammaproteobacteria</taxon>
        <taxon>Oceanospirillales</taxon>
        <taxon>Saccharospirillaceae</taxon>
        <taxon>Reinekea</taxon>
    </lineage>
</organism>
<dbReference type="OrthoDB" id="5659946at2"/>
<evidence type="ECO:0000313" key="2">
    <source>
        <dbReference type="EMBL" id="TXR53911.1"/>
    </source>
</evidence>
<feature type="transmembrane region" description="Helical" evidence="1">
    <location>
        <begin position="243"/>
        <end position="265"/>
    </location>
</feature>
<feature type="transmembrane region" description="Helical" evidence="1">
    <location>
        <begin position="45"/>
        <end position="64"/>
    </location>
</feature>
<dbReference type="Proteomes" id="UP000321764">
    <property type="component" value="Unassembled WGS sequence"/>
</dbReference>